<dbReference type="InterPro" id="IPR016125">
    <property type="entry name" value="Peptidase_C15-like"/>
</dbReference>
<comment type="catalytic activity">
    <reaction evidence="1 9 10">
        <text>Release of an N-terminal pyroglutamyl group from a polypeptide, the second amino acid generally not being Pro.</text>
        <dbReference type="EC" id="3.4.19.3"/>
    </reaction>
</comment>
<keyword evidence="8 9" id="KW-0788">Thiol protease</keyword>
<gene>
    <name evidence="9" type="primary">pcp</name>
    <name evidence="12" type="ORF">FD09_GL000317</name>
</gene>
<evidence type="ECO:0000256" key="11">
    <source>
        <dbReference type="PROSITE-ProRule" id="PRU10077"/>
    </source>
</evidence>
<dbReference type="EMBL" id="AZEC01000001">
    <property type="protein sequence ID" value="KRL14662.1"/>
    <property type="molecule type" value="Genomic_DNA"/>
</dbReference>
<evidence type="ECO:0000256" key="9">
    <source>
        <dbReference type="HAMAP-Rule" id="MF_00417"/>
    </source>
</evidence>
<evidence type="ECO:0000256" key="5">
    <source>
        <dbReference type="ARBA" id="ARBA00022490"/>
    </source>
</evidence>
<dbReference type="SUPFAM" id="SSF53182">
    <property type="entry name" value="Pyrrolidone carboxyl peptidase (pyroglutamate aminopeptidase)"/>
    <property type="match status" value="1"/>
</dbReference>
<protein>
    <recommendedName>
        <fullName evidence="9">Pyrrolidone-carboxylate peptidase</fullName>
        <ecNumber evidence="9">3.4.19.3</ecNumber>
    </recommendedName>
    <alternativeName>
        <fullName evidence="9">5-oxoprolyl-peptidase</fullName>
    </alternativeName>
    <alternativeName>
        <fullName evidence="9">Pyroglutamyl-peptidase I</fullName>
        <shortName evidence="9">PGP-I</shortName>
        <shortName evidence="9">Pyrase</shortName>
    </alternativeName>
</protein>
<proteinExistence type="inferred from homology"/>
<evidence type="ECO:0000313" key="12">
    <source>
        <dbReference type="EMBL" id="KRL14662.1"/>
    </source>
</evidence>
<keyword evidence="6 9" id="KW-0645">Protease</keyword>
<dbReference type="NCBIfam" id="TIGR00504">
    <property type="entry name" value="pyro_pdase"/>
    <property type="match status" value="1"/>
</dbReference>
<dbReference type="NCBIfam" id="NF009676">
    <property type="entry name" value="PRK13197.1"/>
    <property type="match status" value="1"/>
</dbReference>
<dbReference type="Pfam" id="PF01470">
    <property type="entry name" value="Peptidase_C15"/>
    <property type="match status" value="1"/>
</dbReference>
<feature type="active site" evidence="9 11">
    <location>
        <position position="143"/>
    </location>
</feature>
<sequence>MRMKILVTGFDPFGADKINPAIEAVKRLPAIIAGATIIKLEIPTKFNVSAQVVHTAIAAEHPDYVLNIGQAGGRFALTPERVAINLDDGRIADNAGYQPVDHTIHADGQTAYFTQLPIKAMVREIREAGIPSAVSNTAGTYVCNHIMYQVQYMRDKEFPDIKAGFMHIPFLPDQVVNRPGTPSLSLADDVKGITAAIAAIVARDGQGDIKTIEGTIA</sequence>
<dbReference type="Proteomes" id="UP000051330">
    <property type="component" value="Unassembled WGS sequence"/>
</dbReference>
<dbReference type="AlphaFoldDB" id="A0A0R1N2W8"/>
<evidence type="ECO:0000256" key="10">
    <source>
        <dbReference type="PROSITE-ProRule" id="PRU10076"/>
    </source>
</evidence>
<evidence type="ECO:0000256" key="7">
    <source>
        <dbReference type="ARBA" id="ARBA00022801"/>
    </source>
</evidence>
<dbReference type="InterPro" id="IPR033694">
    <property type="entry name" value="PGPEP1_Cys_AS"/>
</dbReference>
<keyword evidence="5 9" id="KW-0963">Cytoplasm</keyword>
<comment type="subunit">
    <text evidence="9">Homotetramer.</text>
</comment>
<comment type="subcellular location">
    <subcellularLocation>
        <location evidence="3 9">Cytoplasm</location>
    </subcellularLocation>
</comment>
<evidence type="ECO:0000256" key="1">
    <source>
        <dbReference type="ARBA" id="ARBA00001770"/>
    </source>
</evidence>
<dbReference type="PRINTS" id="PR00706">
    <property type="entry name" value="PYROGLUPTASE"/>
</dbReference>
<dbReference type="GO" id="GO:0006508">
    <property type="term" value="P:proteolysis"/>
    <property type="evidence" value="ECO:0007669"/>
    <property type="project" value="UniProtKB-KW"/>
</dbReference>
<dbReference type="PIRSF" id="PIRSF015592">
    <property type="entry name" value="Prld-crbxl_pptds"/>
    <property type="match status" value="1"/>
</dbReference>
<dbReference type="FunFam" id="3.40.630.20:FF:000001">
    <property type="entry name" value="Pyrrolidone-carboxylate peptidase"/>
    <property type="match status" value="1"/>
</dbReference>
<keyword evidence="7 9" id="KW-0378">Hydrolase</keyword>
<dbReference type="PROSITE" id="PS01333">
    <property type="entry name" value="PYRASE_GLU"/>
    <property type="match status" value="1"/>
</dbReference>
<dbReference type="CDD" id="cd00501">
    <property type="entry name" value="Peptidase_C15"/>
    <property type="match status" value="1"/>
</dbReference>
<comment type="caution">
    <text evidence="12">The sequence shown here is derived from an EMBL/GenBank/DDBJ whole genome shotgun (WGS) entry which is preliminary data.</text>
</comment>
<evidence type="ECO:0000256" key="6">
    <source>
        <dbReference type="ARBA" id="ARBA00022670"/>
    </source>
</evidence>
<dbReference type="Gene3D" id="3.40.630.20">
    <property type="entry name" value="Peptidase C15, pyroglutamyl peptidase I-like"/>
    <property type="match status" value="1"/>
</dbReference>
<dbReference type="InterPro" id="IPR029762">
    <property type="entry name" value="PGP-I_bact-type"/>
</dbReference>
<accession>A0A0R1N2W8</accession>
<dbReference type="EC" id="3.4.19.3" evidence="9"/>
<comment type="function">
    <text evidence="2 9">Removes 5-oxoproline from various penultimate amino acid residues except L-proline.</text>
</comment>
<evidence type="ECO:0000256" key="8">
    <source>
        <dbReference type="ARBA" id="ARBA00022807"/>
    </source>
</evidence>
<dbReference type="PROSITE" id="PS01334">
    <property type="entry name" value="PYRASE_CYS"/>
    <property type="match status" value="1"/>
</dbReference>
<reference evidence="12 13" key="1">
    <citation type="journal article" date="2015" name="Genome Announc.">
        <title>Expanding the biotechnology potential of lactobacilli through comparative genomics of 213 strains and associated genera.</title>
        <authorList>
            <person name="Sun Z."/>
            <person name="Harris H.M."/>
            <person name="McCann A."/>
            <person name="Guo C."/>
            <person name="Argimon S."/>
            <person name="Zhang W."/>
            <person name="Yang X."/>
            <person name="Jeffery I.B."/>
            <person name="Cooney J.C."/>
            <person name="Kagawa T.F."/>
            <person name="Liu W."/>
            <person name="Song Y."/>
            <person name="Salvetti E."/>
            <person name="Wrobel A."/>
            <person name="Rasinkangas P."/>
            <person name="Parkhill J."/>
            <person name="Rea M.C."/>
            <person name="O'Sullivan O."/>
            <person name="Ritari J."/>
            <person name="Douillard F.P."/>
            <person name="Paul Ross R."/>
            <person name="Yang R."/>
            <person name="Briner A.E."/>
            <person name="Felis G.E."/>
            <person name="de Vos W.M."/>
            <person name="Barrangou R."/>
            <person name="Klaenhammer T.R."/>
            <person name="Caufield P.W."/>
            <person name="Cui Y."/>
            <person name="Zhang H."/>
            <person name="O'Toole P.W."/>
        </authorList>
    </citation>
    <scope>NUCLEOTIDE SEQUENCE [LARGE SCALE GENOMIC DNA]</scope>
    <source>
        <strain evidence="12 13">DSM 12744</strain>
    </source>
</reference>
<dbReference type="STRING" id="1423792.FD09_GL000317"/>
<comment type="similarity">
    <text evidence="4 9">Belongs to the peptidase C15 family.</text>
</comment>
<dbReference type="PATRIC" id="fig|1423792.3.peg.320"/>
<dbReference type="GO" id="GO:0005829">
    <property type="term" value="C:cytosol"/>
    <property type="evidence" value="ECO:0007669"/>
    <property type="project" value="InterPro"/>
</dbReference>
<evidence type="ECO:0000313" key="13">
    <source>
        <dbReference type="Proteomes" id="UP000051330"/>
    </source>
</evidence>
<dbReference type="HAMAP" id="MF_00417">
    <property type="entry name" value="Pyrrolid_peptidase"/>
    <property type="match status" value="1"/>
</dbReference>
<evidence type="ECO:0000256" key="2">
    <source>
        <dbReference type="ARBA" id="ARBA00002280"/>
    </source>
</evidence>
<dbReference type="InterPro" id="IPR033693">
    <property type="entry name" value="PGPEP1_Glu_AS"/>
</dbReference>
<dbReference type="InterPro" id="IPR000816">
    <property type="entry name" value="Peptidase_C15"/>
</dbReference>
<feature type="active site" evidence="9 10">
    <location>
        <position position="80"/>
    </location>
</feature>
<dbReference type="PANTHER" id="PTHR23402">
    <property type="entry name" value="PROTEASE FAMILY C15 PYROGLUTAMYL-PEPTIDASE I-RELATED"/>
    <property type="match status" value="1"/>
</dbReference>
<evidence type="ECO:0000256" key="4">
    <source>
        <dbReference type="ARBA" id="ARBA00006641"/>
    </source>
</evidence>
<evidence type="ECO:0000256" key="3">
    <source>
        <dbReference type="ARBA" id="ARBA00004496"/>
    </source>
</evidence>
<dbReference type="GO" id="GO:0016920">
    <property type="term" value="F:pyroglutamyl-peptidase activity"/>
    <property type="evidence" value="ECO:0007669"/>
    <property type="project" value="UniProtKB-UniRule"/>
</dbReference>
<name>A0A0R1N2W8_9LACO</name>
<dbReference type="InterPro" id="IPR036440">
    <property type="entry name" value="Peptidase_C15-like_sf"/>
</dbReference>
<dbReference type="PANTHER" id="PTHR23402:SF1">
    <property type="entry name" value="PYROGLUTAMYL-PEPTIDASE I"/>
    <property type="match status" value="1"/>
</dbReference>
<keyword evidence="13" id="KW-1185">Reference proteome</keyword>
<organism evidence="12 13">
    <name type="scientific">Schleiferilactobacillus perolens DSM 12744</name>
    <dbReference type="NCBI Taxonomy" id="1423792"/>
    <lineage>
        <taxon>Bacteria</taxon>
        <taxon>Bacillati</taxon>
        <taxon>Bacillota</taxon>
        <taxon>Bacilli</taxon>
        <taxon>Lactobacillales</taxon>
        <taxon>Lactobacillaceae</taxon>
        <taxon>Schleiferilactobacillus</taxon>
    </lineage>
</organism>
<feature type="active site" evidence="9">
    <location>
        <position position="167"/>
    </location>
</feature>